<reference evidence="1 2" key="1">
    <citation type="journal article" date="2019" name="J Genomics">
        <title>The Draft Genome of a Hydrogen-producing Cyanobacterium, Arthrospira platensis NIES-46.</title>
        <authorList>
            <person name="Suzuki S."/>
            <person name="Yamaguchi H."/>
            <person name="Kawachi M."/>
        </authorList>
    </citation>
    <scope>NUCLEOTIDE SEQUENCE [LARGE SCALE GENOMIC DNA]</scope>
    <source>
        <strain evidence="1 2">NIES-46</strain>
    </source>
</reference>
<dbReference type="GeneID" id="301682796"/>
<keyword evidence="1" id="KW-0808">Transferase</keyword>
<dbReference type="SUPFAM" id="SSF53756">
    <property type="entry name" value="UDP-Glycosyltransferase/glycogen phosphorylase"/>
    <property type="match status" value="1"/>
</dbReference>
<evidence type="ECO:0000313" key="2">
    <source>
        <dbReference type="Proteomes" id="UP000326169"/>
    </source>
</evidence>
<gene>
    <name evidence="1" type="ORF">NIES46_19420</name>
</gene>
<name>A0A5M3T7K5_LIMPL</name>
<protein>
    <submittedName>
        <fullName evidence="1">Glycosyl transferase</fullName>
    </submittedName>
</protein>
<dbReference type="Pfam" id="PF13692">
    <property type="entry name" value="Glyco_trans_1_4"/>
    <property type="match status" value="1"/>
</dbReference>
<accession>A0A5M3T7K5</accession>
<comment type="caution">
    <text evidence="1">The sequence shown here is derived from an EMBL/GenBank/DDBJ whole genome shotgun (WGS) entry which is preliminary data.</text>
</comment>
<dbReference type="Gene3D" id="3.40.50.2000">
    <property type="entry name" value="Glycogen Phosphorylase B"/>
    <property type="match status" value="1"/>
</dbReference>
<dbReference type="EMBL" id="BIMW01000081">
    <property type="protein sequence ID" value="GCE93890.1"/>
    <property type="molecule type" value="Genomic_DNA"/>
</dbReference>
<dbReference type="GO" id="GO:0016740">
    <property type="term" value="F:transferase activity"/>
    <property type="evidence" value="ECO:0007669"/>
    <property type="project" value="UniProtKB-KW"/>
</dbReference>
<dbReference type="RefSeq" id="WP_014274828.1">
    <property type="nucleotide sequence ID" value="NZ_BIMW01000081.1"/>
</dbReference>
<dbReference type="Proteomes" id="UP000326169">
    <property type="component" value="Unassembled WGS sequence"/>
</dbReference>
<evidence type="ECO:0000313" key="1">
    <source>
        <dbReference type="EMBL" id="GCE93890.1"/>
    </source>
</evidence>
<proteinExistence type="predicted"/>
<organism evidence="1 2">
    <name type="scientific">Limnospira platensis NIES-46</name>
    <dbReference type="NCBI Taxonomy" id="1236695"/>
    <lineage>
        <taxon>Bacteria</taxon>
        <taxon>Bacillati</taxon>
        <taxon>Cyanobacteriota</taxon>
        <taxon>Cyanophyceae</taxon>
        <taxon>Oscillatoriophycideae</taxon>
        <taxon>Oscillatoriales</taxon>
        <taxon>Sirenicapillariaceae</taxon>
        <taxon>Limnospira</taxon>
    </lineage>
</organism>
<keyword evidence="2" id="KW-1185">Reference proteome</keyword>
<sequence length="406" mass="45861">MKITIVAMEIPYPPIHGGRVDVWRRLKMLAELGTEIQLICWSGTPVDGDSLQVINQYVKDFHLIIYERGMGSYLRRAIALLSYPLEVTSRIVRGEKWREILTSVGSFKPDVILCDQIHSGWVASKLSDSLDIPMIVRSHDIEHLHYRYYFQCAKGTKKLVRLLSINHLKKFEKSLLKKSLAFYDISRYDLQFWQQQGFDNGYFLPPLIEFIDHHNQEDNLTDSESEKPAYDVVFLGNLNSENNVAGVTWFVEEVWPMLKQRSPSIKVLISGSNPVQKIKDICQNKPGLELIINPPSAAKIYRSGRVLIDPVATGSGVSIKSIDMLAIGKPIVSRPKGLSGLPEAAKPYFRVASDASSYTNEILNCLAEQQPNIPDRLLLESMFGSPVIENFLSQIDSLLTSNQTPK</sequence>